<dbReference type="GO" id="GO:0005524">
    <property type="term" value="F:ATP binding"/>
    <property type="evidence" value="ECO:0007669"/>
    <property type="project" value="InterPro"/>
</dbReference>
<comment type="caution">
    <text evidence="1">The sequence shown here is derived from an EMBL/GenBank/DDBJ whole genome shotgun (WGS) entry which is preliminary data.</text>
</comment>
<proteinExistence type="predicted"/>
<gene>
    <name evidence="1" type="ORF">COT33_00510</name>
</gene>
<protein>
    <recommendedName>
        <fullName evidence="3">Mur ligase central domain-containing protein</fullName>
    </recommendedName>
</protein>
<name>A0A2H0YMI7_9BACT</name>
<dbReference type="SUPFAM" id="SSF53623">
    <property type="entry name" value="MurD-like peptide ligases, catalytic domain"/>
    <property type="match status" value="1"/>
</dbReference>
<evidence type="ECO:0008006" key="3">
    <source>
        <dbReference type="Google" id="ProtNLM"/>
    </source>
</evidence>
<sequence length="207" mass="23047">MDIFTKIKFIWKKPKVVIITGEGGDCAKEAIFQVLKERFKIGSDLFIFALSNSKEIKFLIKNSSSPVLVVANIDAFPFDLVEILPPQGYLVLNFDDETKPSARGFAPRSCAFGFGQGADFRVSDIRQNSGTNFKINYQGNVVPVWLRGLFDKEHIYAALAGAAVGATLGLNLVEISQALKNYQPLAETKKHDIMDARRPTAIKYEKR</sequence>
<dbReference type="InterPro" id="IPR036565">
    <property type="entry name" value="Mur-like_cat_sf"/>
</dbReference>
<dbReference type="Proteomes" id="UP000230088">
    <property type="component" value="Unassembled WGS sequence"/>
</dbReference>
<accession>A0A2H0YMI7</accession>
<dbReference type="AlphaFoldDB" id="A0A2H0YMI7"/>
<dbReference type="EMBL" id="PEYD01000007">
    <property type="protein sequence ID" value="PIS39714.1"/>
    <property type="molecule type" value="Genomic_DNA"/>
</dbReference>
<reference evidence="2" key="1">
    <citation type="submission" date="2017-09" db="EMBL/GenBank/DDBJ databases">
        <title>Depth-based differentiation of microbial function through sediment-hosted aquifers and enrichment of novel symbionts in the deep terrestrial subsurface.</title>
        <authorList>
            <person name="Probst A.J."/>
            <person name="Ladd B."/>
            <person name="Jarett J.K."/>
            <person name="Geller-Mcgrath D.E."/>
            <person name="Sieber C.M.K."/>
            <person name="Emerson J.B."/>
            <person name="Anantharaman K."/>
            <person name="Thomas B.C."/>
            <person name="Malmstrom R."/>
            <person name="Stieglmeier M."/>
            <person name="Klingl A."/>
            <person name="Woyke T."/>
            <person name="Ryan C.M."/>
            <person name="Banfield J.F."/>
        </authorList>
    </citation>
    <scope>NUCLEOTIDE SEQUENCE [LARGE SCALE GENOMIC DNA]</scope>
</reference>
<evidence type="ECO:0000313" key="1">
    <source>
        <dbReference type="EMBL" id="PIS39714.1"/>
    </source>
</evidence>
<evidence type="ECO:0000313" key="2">
    <source>
        <dbReference type="Proteomes" id="UP000230088"/>
    </source>
</evidence>
<dbReference type="Gene3D" id="3.40.1190.10">
    <property type="entry name" value="Mur-like, catalytic domain"/>
    <property type="match status" value="1"/>
</dbReference>
<organism evidence="1 2">
    <name type="scientific">Candidatus Nealsonbacteria bacterium CG08_land_8_20_14_0_20_38_20</name>
    <dbReference type="NCBI Taxonomy" id="1974705"/>
    <lineage>
        <taxon>Bacteria</taxon>
        <taxon>Candidatus Nealsoniibacteriota</taxon>
    </lineage>
</organism>